<gene>
    <name evidence="1" type="ORF">SAMN02745751_02230</name>
</gene>
<dbReference type="EMBL" id="FQZL01000016">
    <property type="protein sequence ID" value="SHJ30740.1"/>
    <property type="molecule type" value="Genomic_DNA"/>
</dbReference>
<organism evidence="1 2">
    <name type="scientific">Dethiosulfatibacter aminovorans DSM 17477</name>
    <dbReference type="NCBI Taxonomy" id="1121476"/>
    <lineage>
        <taxon>Bacteria</taxon>
        <taxon>Bacillati</taxon>
        <taxon>Bacillota</taxon>
        <taxon>Tissierellia</taxon>
        <taxon>Dethiosulfatibacter</taxon>
    </lineage>
</organism>
<sequence>MMKKFVFALWGDDFGEMLVTYRDLSCLRTISGMLIERISVETTYRSFLALIIFGTIYVKELEKIKELQLCQDIK</sequence>
<evidence type="ECO:0000313" key="1">
    <source>
        <dbReference type="EMBL" id="SHJ30740.1"/>
    </source>
</evidence>
<dbReference type="STRING" id="1121476.SAMN02745751_02230"/>
<accession>A0A1M6I8G1</accession>
<evidence type="ECO:0000313" key="2">
    <source>
        <dbReference type="Proteomes" id="UP000184052"/>
    </source>
</evidence>
<name>A0A1M6I8G1_9FIRM</name>
<reference evidence="1 2" key="1">
    <citation type="submission" date="2016-11" db="EMBL/GenBank/DDBJ databases">
        <authorList>
            <person name="Jaros S."/>
            <person name="Januszkiewicz K."/>
            <person name="Wedrychowicz H."/>
        </authorList>
    </citation>
    <scope>NUCLEOTIDE SEQUENCE [LARGE SCALE GENOMIC DNA]</scope>
    <source>
        <strain evidence="1 2">DSM 17477</strain>
    </source>
</reference>
<keyword evidence="2" id="KW-1185">Reference proteome</keyword>
<dbReference type="AlphaFoldDB" id="A0A1M6I8G1"/>
<dbReference type="Proteomes" id="UP000184052">
    <property type="component" value="Unassembled WGS sequence"/>
</dbReference>
<proteinExistence type="predicted"/>
<protein>
    <submittedName>
        <fullName evidence="1">Uncharacterized protein</fullName>
    </submittedName>
</protein>